<keyword evidence="3" id="KW-1185">Reference proteome</keyword>
<proteinExistence type="predicted"/>
<protein>
    <recommendedName>
        <fullName evidence="1">DUF6729 domain-containing protein</fullName>
    </recommendedName>
</protein>
<name>A0A6G0J7V0_LARCR</name>
<reference evidence="2 3" key="1">
    <citation type="submission" date="2019-07" db="EMBL/GenBank/DDBJ databases">
        <title>Chromosome genome assembly for large yellow croaker.</title>
        <authorList>
            <person name="Xiao S."/>
        </authorList>
    </citation>
    <scope>NUCLEOTIDE SEQUENCE [LARGE SCALE GENOMIC DNA]</scope>
    <source>
        <strain evidence="2">JMULYC20181020</strain>
        <tissue evidence="2">Muscle</tissue>
    </source>
</reference>
<evidence type="ECO:0000259" key="1">
    <source>
        <dbReference type="Pfam" id="PF20499"/>
    </source>
</evidence>
<dbReference type="PANTHER" id="PTHR24401">
    <property type="entry name" value="SI:CH211-243P7.3-RELATED"/>
    <property type="match status" value="1"/>
</dbReference>
<accession>A0A6G0J7V0</accession>
<organism evidence="2 3">
    <name type="scientific">Larimichthys crocea</name>
    <name type="common">Large yellow croaker</name>
    <name type="synonym">Pseudosciaena crocea</name>
    <dbReference type="NCBI Taxonomy" id="215358"/>
    <lineage>
        <taxon>Eukaryota</taxon>
        <taxon>Metazoa</taxon>
        <taxon>Chordata</taxon>
        <taxon>Craniata</taxon>
        <taxon>Vertebrata</taxon>
        <taxon>Euteleostomi</taxon>
        <taxon>Actinopterygii</taxon>
        <taxon>Neopterygii</taxon>
        <taxon>Teleostei</taxon>
        <taxon>Neoteleostei</taxon>
        <taxon>Acanthomorphata</taxon>
        <taxon>Eupercaria</taxon>
        <taxon>Sciaenidae</taxon>
        <taxon>Larimichthys</taxon>
    </lineage>
</organism>
<dbReference type="EMBL" id="REGW02000002">
    <property type="protein sequence ID" value="KAE8299677.1"/>
    <property type="molecule type" value="Genomic_DNA"/>
</dbReference>
<dbReference type="InterPro" id="IPR046616">
    <property type="entry name" value="DUF6729"/>
</dbReference>
<dbReference type="Pfam" id="PF20499">
    <property type="entry name" value="DUF6729"/>
    <property type="match status" value="1"/>
</dbReference>
<comment type="caution">
    <text evidence="2">The sequence shown here is derived from an EMBL/GenBank/DDBJ whole genome shotgun (WGS) entry which is preliminary data.</text>
</comment>
<gene>
    <name evidence="2" type="ORF">D5F01_LYC02089</name>
</gene>
<sequence length="273" mass="31379">MNSSGIYRKVREVIDVDSRYYLVGGDYPRCSKCFQPVCPCSQDILSQLDVAHRSLFPTVLTTQLALDRKCITFLRPRTSACHSPPPPFRPLPLAQWFETVHSNDILSHLDEMKGAITSTYGRILKMDSTKKDVQRLKEAKRAEWKSSHSGHAPTEKQLMATISPGELKRHCRRRTCGVEEIRRMISELLESVWELTDTTGLHLVNNDSMRHVWEVQQKHPECLQDPPGVALYTKVGTLQKGGKELDILRCGCHNLAQRYDKRWRPHMLLNYKT</sequence>
<dbReference type="Proteomes" id="UP000424527">
    <property type="component" value="Unassembled WGS sequence"/>
</dbReference>
<evidence type="ECO:0000313" key="3">
    <source>
        <dbReference type="Proteomes" id="UP000424527"/>
    </source>
</evidence>
<evidence type="ECO:0000313" key="2">
    <source>
        <dbReference type="EMBL" id="KAE8299677.1"/>
    </source>
</evidence>
<dbReference type="AlphaFoldDB" id="A0A6G0J7V0"/>
<feature type="domain" description="DUF6729" evidence="1">
    <location>
        <begin position="1"/>
        <end position="79"/>
    </location>
</feature>
<dbReference type="PANTHER" id="PTHR24401:SF29">
    <property type="entry name" value="SI:CH211-243P7.3-RELATED"/>
    <property type="match status" value="1"/>
</dbReference>